<feature type="chain" id="PRO_5021925519" evidence="1">
    <location>
        <begin position="20"/>
        <end position="205"/>
    </location>
</feature>
<protein>
    <submittedName>
        <fullName evidence="3">Outer membrane protein with beta-barrel domain</fullName>
    </submittedName>
</protein>
<name>A0A562MGR6_9SPHI</name>
<comment type="caution">
    <text evidence="3">The sequence shown here is derived from an EMBL/GenBank/DDBJ whole genome shotgun (WGS) entry which is preliminary data.</text>
</comment>
<dbReference type="Proteomes" id="UP000315908">
    <property type="component" value="Unassembled WGS sequence"/>
</dbReference>
<sequence length="205" mass="21501">MKKLLLSAAILFGSLGAFAQGGLGYGLRAGVNIPKYSLSNESTQSNTGFFVTGYLDAPVSPYFSIQPGLSLQNKGGKWTPGSASEIKESVMSLDIPVNLVAKLPTGDSGNFFIGAGPYVGFGLSGKRKGELGEGNVRIERDLNFGSNENDDLKRTDFGINFLAGYQLTNGFQINAGYGLGLTNLAPGSGDMAKNRVWSVGIGFGL</sequence>
<keyword evidence="1" id="KW-0732">Signal</keyword>
<evidence type="ECO:0000313" key="4">
    <source>
        <dbReference type="Proteomes" id="UP000315908"/>
    </source>
</evidence>
<dbReference type="RefSeq" id="WP_145328339.1">
    <property type="nucleotide sequence ID" value="NZ_JBPFPU010000051.1"/>
</dbReference>
<evidence type="ECO:0000313" key="3">
    <source>
        <dbReference type="EMBL" id="TWI19135.1"/>
    </source>
</evidence>
<dbReference type="AlphaFoldDB" id="A0A562MGR6"/>
<evidence type="ECO:0000256" key="1">
    <source>
        <dbReference type="SAM" id="SignalP"/>
    </source>
</evidence>
<dbReference type="InterPro" id="IPR025665">
    <property type="entry name" value="Beta-barrel_OMP_2"/>
</dbReference>
<feature type="domain" description="Outer membrane protein beta-barrel" evidence="2">
    <location>
        <begin position="18"/>
        <end position="184"/>
    </location>
</feature>
<accession>A0A562MGR6</accession>
<dbReference type="EMBL" id="VLKR01000014">
    <property type="protein sequence ID" value="TWI19135.1"/>
    <property type="molecule type" value="Genomic_DNA"/>
</dbReference>
<reference evidence="3 4" key="1">
    <citation type="journal article" date="2015" name="Stand. Genomic Sci.">
        <title>Genomic Encyclopedia of Bacterial and Archaeal Type Strains, Phase III: the genomes of soil and plant-associated and newly described type strains.</title>
        <authorList>
            <person name="Whitman W.B."/>
            <person name="Woyke T."/>
            <person name="Klenk H.P."/>
            <person name="Zhou Y."/>
            <person name="Lilburn T.G."/>
            <person name="Beck B.J."/>
            <person name="De Vos P."/>
            <person name="Vandamme P."/>
            <person name="Eisen J.A."/>
            <person name="Garrity G."/>
            <person name="Hugenholtz P."/>
            <person name="Kyrpides N.C."/>
        </authorList>
    </citation>
    <scope>NUCLEOTIDE SEQUENCE [LARGE SCALE GENOMIC DNA]</scope>
    <source>
        <strain evidence="3 4">CGMCC 1.6855</strain>
    </source>
</reference>
<evidence type="ECO:0000259" key="2">
    <source>
        <dbReference type="Pfam" id="PF13568"/>
    </source>
</evidence>
<feature type="signal peptide" evidence="1">
    <location>
        <begin position="1"/>
        <end position="19"/>
    </location>
</feature>
<organism evidence="3 4">
    <name type="scientific">Sphingobacterium siyangense</name>
    <dbReference type="NCBI Taxonomy" id="459529"/>
    <lineage>
        <taxon>Bacteria</taxon>
        <taxon>Pseudomonadati</taxon>
        <taxon>Bacteroidota</taxon>
        <taxon>Sphingobacteriia</taxon>
        <taxon>Sphingobacteriales</taxon>
        <taxon>Sphingobacteriaceae</taxon>
        <taxon>Sphingobacterium</taxon>
    </lineage>
</organism>
<gene>
    <name evidence="3" type="ORF">IQ31_02879</name>
</gene>
<dbReference type="Pfam" id="PF13568">
    <property type="entry name" value="OMP_b-brl_2"/>
    <property type="match status" value="1"/>
</dbReference>
<dbReference type="OrthoDB" id="1150878at2"/>
<proteinExistence type="predicted"/>